<dbReference type="Pfam" id="PF05299">
    <property type="entry name" value="Peptidase_M61"/>
    <property type="match status" value="1"/>
</dbReference>
<dbReference type="GO" id="GO:0006508">
    <property type="term" value="P:proteolysis"/>
    <property type="evidence" value="ECO:0007669"/>
    <property type="project" value="UniProtKB-KW"/>
</dbReference>
<comment type="caution">
    <text evidence="4">The sequence shown here is derived from an EMBL/GenBank/DDBJ whole genome shotgun (WGS) entry which is preliminary data.</text>
</comment>
<evidence type="ECO:0000256" key="1">
    <source>
        <dbReference type="SAM" id="SignalP"/>
    </source>
</evidence>
<keyword evidence="4" id="KW-0482">Metalloprotease</keyword>
<evidence type="ECO:0000259" key="3">
    <source>
        <dbReference type="Pfam" id="PF17899"/>
    </source>
</evidence>
<keyword evidence="4" id="KW-0645">Protease</keyword>
<feature type="domain" description="Peptidase M61 N-terminal" evidence="3">
    <location>
        <begin position="27"/>
        <end position="202"/>
    </location>
</feature>
<evidence type="ECO:0000313" key="4">
    <source>
        <dbReference type="EMBL" id="PYF77432.1"/>
    </source>
</evidence>
<proteinExistence type="predicted"/>
<organism evidence="4 5">
    <name type="scientific">Pedobacter nutrimenti</name>
    <dbReference type="NCBI Taxonomy" id="1241337"/>
    <lineage>
        <taxon>Bacteria</taxon>
        <taxon>Pseudomonadati</taxon>
        <taxon>Bacteroidota</taxon>
        <taxon>Sphingobacteriia</taxon>
        <taxon>Sphingobacteriales</taxon>
        <taxon>Sphingobacteriaceae</taxon>
        <taxon>Pedobacter</taxon>
    </lineage>
</organism>
<feature type="chain" id="PRO_5016242950" evidence="1">
    <location>
        <begin position="20"/>
        <end position="509"/>
    </location>
</feature>
<dbReference type="InterPro" id="IPR040756">
    <property type="entry name" value="Peptidase_M61_N"/>
</dbReference>
<dbReference type="GO" id="GO:0008237">
    <property type="term" value="F:metallopeptidase activity"/>
    <property type="evidence" value="ECO:0007669"/>
    <property type="project" value="UniProtKB-KW"/>
</dbReference>
<sequence length="509" mass="58202">MNKLGLFVAILVFSSKLFAQSQTNDYQYNIDLLSEKNNKISVSFIPPENNLQQGKFVMPKLVPGYYDALNFGQYVSEFRAFNKKGENIEVKRLDTNTWIIPDLKNIAKISYQVAGGWDSLMQRTSSPKSVASAYKKDSVFILNYSTLAGYFEELKNRAYRVTVKKNKEFFPSSALDYTPKNDTTDMVSAKDYRHLVDAPVLYCVPDTTWIKVGTTNVLVSFYSKQDRSYSKNLAAKIESILKNQQAYLGGKLPVQKYAFLIYHEQIPRGMMGDGLEHSNSTVCLYGSKTLDKLPEALMGVASHEFFHILTPLGIHSKEVQNFNFLHPVLSRHLWLYEGMTEYATIHMPIKQHMINLQQFLKNIEGKIKGMDGFNNKLSMTEMSSNAIKMQDQYMNFYQKGPLLGLCLDIRLRELSNGKIGTQELMQKLIKKYGPEKAFEDKDLFDVITALTFPQIRQFFKDYVEAGNPLPLKESLRKVGLDYNEQAGTVVEMRTPSTAEFSLRKAWIDQ</sequence>
<dbReference type="Gene3D" id="1.10.390.10">
    <property type="entry name" value="Neutral Protease Domain 2"/>
    <property type="match status" value="1"/>
</dbReference>
<keyword evidence="5" id="KW-1185">Reference proteome</keyword>
<feature type="signal peptide" evidence="1">
    <location>
        <begin position="1"/>
        <end position="19"/>
    </location>
</feature>
<evidence type="ECO:0000313" key="5">
    <source>
        <dbReference type="Proteomes" id="UP000248198"/>
    </source>
</evidence>
<dbReference type="SUPFAM" id="SSF55486">
    <property type="entry name" value="Metalloproteases ('zincins'), catalytic domain"/>
    <property type="match status" value="1"/>
</dbReference>
<name>A0A318UM09_9SPHI</name>
<dbReference type="EMBL" id="QKLU01000001">
    <property type="protein sequence ID" value="PYF77432.1"/>
    <property type="molecule type" value="Genomic_DNA"/>
</dbReference>
<dbReference type="InterPro" id="IPR007963">
    <property type="entry name" value="Peptidase_M61_catalytic"/>
</dbReference>
<gene>
    <name evidence="4" type="ORF">B0O44_101914</name>
</gene>
<keyword evidence="1" id="KW-0732">Signal</keyword>
<protein>
    <submittedName>
        <fullName evidence="4">Putative metalloprotease with PDZ domain</fullName>
    </submittedName>
</protein>
<dbReference type="InterPro" id="IPR027268">
    <property type="entry name" value="Peptidase_M4/M1_CTD_sf"/>
</dbReference>
<accession>A0A318UM09</accession>
<reference evidence="4 5" key="1">
    <citation type="submission" date="2018-06" db="EMBL/GenBank/DDBJ databases">
        <title>Genomic Encyclopedia of Archaeal and Bacterial Type Strains, Phase II (KMG-II): from individual species to whole genera.</title>
        <authorList>
            <person name="Goeker M."/>
        </authorList>
    </citation>
    <scope>NUCLEOTIDE SEQUENCE [LARGE SCALE GENOMIC DNA]</scope>
    <source>
        <strain evidence="4 5">DSM 27372</strain>
    </source>
</reference>
<dbReference type="Gene3D" id="2.60.40.3650">
    <property type="match status" value="1"/>
</dbReference>
<feature type="domain" description="Peptidase M61 catalytic" evidence="2">
    <location>
        <begin position="297"/>
        <end position="402"/>
    </location>
</feature>
<dbReference type="Pfam" id="PF17899">
    <property type="entry name" value="Peptidase_M61_N"/>
    <property type="match status" value="1"/>
</dbReference>
<dbReference type="RefSeq" id="WP_110827470.1">
    <property type="nucleotide sequence ID" value="NZ_QKLU01000001.1"/>
</dbReference>
<dbReference type="Proteomes" id="UP000248198">
    <property type="component" value="Unassembled WGS sequence"/>
</dbReference>
<evidence type="ECO:0000259" key="2">
    <source>
        <dbReference type="Pfam" id="PF05299"/>
    </source>
</evidence>
<dbReference type="OrthoDB" id="9778516at2"/>
<dbReference type="AlphaFoldDB" id="A0A318UM09"/>
<keyword evidence="4" id="KW-0378">Hydrolase</keyword>